<reference evidence="6" key="1">
    <citation type="journal article" date="2022" name="bioRxiv">
        <title>Sequencing and chromosome-scale assembly of the giantPleurodeles waltlgenome.</title>
        <authorList>
            <person name="Brown T."/>
            <person name="Elewa A."/>
            <person name="Iarovenko S."/>
            <person name="Subramanian E."/>
            <person name="Araus A.J."/>
            <person name="Petzold A."/>
            <person name="Susuki M."/>
            <person name="Suzuki K.-i.T."/>
            <person name="Hayashi T."/>
            <person name="Toyoda A."/>
            <person name="Oliveira C."/>
            <person name="Osipova E."/>
            <person name="Leigh N.D."/>
            <person name="Simon A."/>
            <person name="Yun M.H."/>
        </authorList>
    </citation>
    <scope>NUCLEOTIDE SEQUENCE</scope>
    <source>
        <strain evidence="6">20211129_DDA</strain>
        <tissue evidence="6">Liver</tissue>
    </source>
</reference>
<evidence type="ECO:0000313" key="6">
    <source>
        <dbReference type="EMBL" id="KAJ1175553.1"/>
    </source>
</evidence>
<keyword evidence="4 5" id="KW-0949">S-adenosyl-L-methionine</keyword>
<keyword evidence="2" id="KW-0489">Methyltransferase</keyword>
<dbReference type="GO" id="GO:0008757">
    <property type="term" value="F:S-adenosylmethionine-dependent methyltransferase activity"/>
    <property type="evidence" value="ECO:0007669"/>
    <property type="project" value="UniProtKB-ARBA"/>
</dbReference>
<dbReference type="GO" id="GO:0008170">
    <property type="term" value="F:N-methyltransferase activity"/>
    <property type="evidence" value="ECO:0007669"/>
    <property type="project" value="TreeGrafter"/>
</dbReference>
<keyword evidence="7" id="KW-1185">Reference proteome</keyword>
<proteinExistence type="inferred from homology"/>
<dbReference type="PANTHER" id="PTHR10867">
    <property type="entry name" value="NNMT/PNMT/TEMT FAMILY MEMBER"/>
    <property type="match status" value="1"/>
</dbReference>
<evidence type="ECO:0008006" key="8">
    <source>
        <dbReference type="Google" id="ProtNLM"/>
    </source>
</evidence>
<dbReference type="SUPFAM" id="SSF53335">
    <property type="entry name" value="S-adenosyl-L-methionine-dependent methyltransferases"/>
    <property type="match status" value="1"/>
</dbReference>
<dbReference type="InterPro" id="IPR029063">
    <property type="entry name" value="SAM-dependent_MTases_sf"/>
</dbReference>
<feature type="binding site" evidence="5">
    <location>
        <position position="90"/>
    </location>
    <ligand>
        <name>S-adenosyl-L-methionine</name>
        <dbReference type="ChEBI" id="CHEBI:59789"/>
    </ligand>
</feature>
<name>A0AAV7TIF3_PLEWA</name>
<gene>
    <name evidence="6" type="ORF">NDU88_000840</name>
</gene>
<dbReference type="GO" id="GO:0005829">
    <property type="term" value="C:cytosol"/>
    <property type="evidence" value="ECO:0007669"/>
    <property type="project" value="TreeGrafter"/>
</dbReference>
<feature type="binding site" evidence="5">
    <location>
        <begin position="142"/>
        <end position="143"/>
    </location>
    <ligand>
        <name>S-adenosyl-L-methionine</name>
        <dbReference type="ChEBI" id="CHEBI:59789"/>
    </ligand>
</feature>
<evidence type="ECO:0000256" key="3">
    <source>
        <dbReference type="ARBA" id="ARBA00022679"/>
    </source>
</evidence>
<feature type="binding site" evidence="5">
    <location>
        <position position="85"/>
    </location>
    <ligand>
        <name>S-adenosyl-L-methionine</name>
        <dbReference type="ChEBI" id="CHEBI:59789"/>
    </ligand>
</feature>
<evidence type="ECO:0000313" key="7">
    <source>
        <dbReference type="Proteomes" id="UP001066276"/>
    </source>
</evidence>
<dbReference type="Gene3D" id="3.40.50.150">
    <property type="entry name" value="Vaccinia Virus protein VP39"/>
    <property type="match status" value="1"/>
</dbReference>
<evidence type="ECO:0000256" key="5">
    <source>
        <dbReference type="PIRSR" id="PIRSR000384-1"/>
    </source>
</evidence>
<dbReference type="PIRSF" id="PIRSF000384">
    <property type="entry name" value="PNMTase"/>
    <property type="match status" value="1"/>
</dbReference>
<dbReference type="Pfam" id="PF01234">
    <property type="entry name" value="NNMT_PNMT_TEMT"/>
    <property type="match status" value="1"/>
</dbReference>
<dbReference type="Proteomes" id="UP001066276">
    <property type="component" value="Chromosome 3_2"/>
</dbReference>
<dbReference type="AlphaFoldDB" id="A0AAV7TIF3"/>
<evidence type="ECO:0000256" key="4">
    <source>
        <dbReference type="ARBA" id="ARBA00022691"/>
    </source>
</evidence>
<evidence type="ECO:0000256" key="2">
    <source>
        <dbReference type="ARBA" id="ARBA00022603"/>
    </source>
</evidence>
<keyword evidence="3" id="KW-0808">Transferase</keyword>
<feature type="binding site" evidence="5">
    <location>
        <position position="25"/>
    </location>
    <ligand>
        <name>S-adenosyl-L-methionine</name>
        <dbReference type="ChEBI" id="CHEBI:59789"/>
    </ligand>
</feature>
<sequence>MESVSDLKDLYQNDFDTESFFQYYYNPNSEEYTKNPSCTFAIENLHKTFSSGEVKGDLLIDIGSGPCIHTIVSACECFKEIIASDWTDANRRAYERWLRNEPGAFDWTPVVSMVCELEGDRTKCAEKEKKIRATVKQVLKCDVTKNNPLNPIVLPPADCLVTSLCLESASNDLKSYTEALRNITTLLKTGGHLVMIAVTGSTSYKVGQKLFPDLNLNEEFIKSTIKGNGYVIKEMKICPIARNANPDCANGDHVVNYVFLLAQKIYN</sequence>
<dbReference type="InterPro" id="IPR000940">
    <property type="entry name" value="NNMT_TEMT_trans"/>
</dbReference>
<dbReference type="GO" id="GO:0032259">
    <property type="term" value="P:methylation"/>
    <property type="evidence" value="ECO:0007669"/>
    <property type="project" value="UniProtKB-KW"/>
</dbReference>
<dbReference type="PROSITE" id="PS51681">
    <property type="entry name" value="SAM_MT_NNMT_PNMT_TEMT"/>
    <property type="match status" value="1"/>
</dbReference>
<dbReference type="PANTHER" id="PTHR10867:SF32">
    <property type="entry name" value="NICOTINAMIDE N-METHYLTRANSFERASE"/>
    <property type="match status" value="1"/>
</dbReference>
<comment type="caution">
    <text evidence="6">The sequence shown here is derived from an EMBL/GenBank/DDBJ whole genome shotgun (WGS) entry which is preliminary data.</text>
</comment>
<dbReference type="FunFam" id="3.40.50.150:FF:000065">
    <property type="entry name" value="Phenylethanolamine N-methyltransferase"/>
    <property type="match status" value="1"/>
</dbReference>
<accession>A0AAV7TIF3</accession>
<feature type="binding site" evidence="5">
    <location>
        <begin position="63"/>
        <end position="64"/>
    </location>
    <ligand>
        <name>S-adenosyl-L-methionine</name>
        <dbReference type="ChEBI" id="CHEBI:59789"/>
    </ligand>
</feature>
<protein>
    <recommendedName>
        <fullName evidence="8">Indolethylamine N-methyltransferase-like</fullName>
    </recommendedName>
</protein>
<organism evidence="6 7">
    <name type="scientific">Pleurodeles waltl</name>
    <name type="common">Iberian ribbed newt</name>
    <dbReference type="NCBI Taxonomy" id="8319"/>
    <lineage>
        <taxon>Eukaryota</taxon>
        <taxon>Metazoa</taxon>
        <taxon>Chordata</taxon>
        <taxon>Craniata</taxon>
        <taxon>Vertebrata</taxon>
        <taxon>Euteleostomi</taxon>
        <taxon>Amphibia</taxon>
        <taxon>Batrachia</taxon>
        <taxon>Caudata</taxon>
        <taxon>Salamandroidea</taxon>
        <taxon>Salamandridae</taxon>
        <taxon>Pleurodelinae</taxon>
        <taxon>Pleurodeles</taxon>
    </lineage>
</organism>
<dbReference type="EMBL" id="JANPWB010000006">
    <property type="protein sequence ID" value="KAJ1175553.1"/>
    <property type="molecule type" value="Genomic_DNA"/>
</dbReference>
<evidence type="ECO:0000256" key="1">
    <source>
        <dbReference type="ARBA" id="ARBA00007996"/>
    </source>
</evidence>
<comment type="similarity">
    <text evidence="1">Belongs to the class I-like SAM-binding methyltransferase superfamily. NNMT/PNMT/TEMT family.</text>
</comment>